<dbReference type="SUPFAM" id="SSF55347">
    <property type="entry name" value="Glyceraldehyde-3-phosphate dehydrogenase-like, C-terminal domain"/>
    <property type="match status" value="1"/>
</dbReference>
<dbReference type="Pfam" id="PF22725">
    <property type="entry name" value="GFO_IDH_MocA_C3"/>
    <property type="match status" value="1"/>
</dbReference>
<protein>
    <recommendedName>
        <fullName evidence="2">GFO/IDH/MocA-like oxidoreductase domain-containing protein</fullName>
    </recommendedName>
</protein>
<dbReference type="PANTHER" id="PTHR46368">
    <property type="match status" value="1"/>
</dbReference>
<evidence type="ECO:0000256" key="1">
    <source>
        <dbReference type="ARBA" id="ARBA00010928"/>
    </source>
</evidence>
<dbReference type="Gene3D" id="3.30.360.10">
    <property type="entry name" value="Dihydrodipicolinate Reductase, domain 2"/>
    <property type="match status" value="1"/>
</dbReference>
<comment type="similarity">
    <text evidence="1">Belongs to the Gfo/Idh/MocA family.</text>
</comment>
<gene>
    <name evidence="3" type="ORF">QVD17_02167</name>
</gene>
<evidence type="ECO:0000259" key="2">
    <source>
        <dbReference type="Pfam" id="PF22725"/>
    </source>
</evidence>
<dbReference type="PANTHER" id="PTHR46368:SF19">
    <property type="entry name" value="GFO_IDH_MOCA-LIKE OXIDOREDUCTASE N-TERMINAL DOMAIN-CONTAINING PROTEIN"/>
    <property type="match status" value="1"/>
</dbReference>
<organism evidence="3 4">
    <name type="scientific">Tagetes erecta</name>
    <name type="common">African marigold</name>
    <dbReference type="NCBI Taxonomy" id="13708"/>
    <lineage>
        <taxon>Eukaryota</taxon>
        <taxon>Viridiplantae</taxon>
        <taxon>Streptophyta</taxon>
        <taxon>Embryophyta</taxon>
        <taxon>Tracheophyta</taxon>
        <taxon>Spermatophyta</taxon>
        <taxon>Magnoliopsida</taxon>
        <taxon>eudicotyledons</taxon>
        <taxon>Gunneridae</taxon>
        <taxon>Pentapetalae</taxon>
        <taxon>asterids</taxon>
        <taxon>campanulids</taxon>
        <taxon>Asterales</taxon>
        <taxon>Asteraceae</taxon>
        <taxon>Asteroideae</taxon>
        <taxon>Heliantheae alliance</taxon>
        <taxon>Tageteae</taxon>
        <taxon>Tagetes</taxon>
    </lineage>
</organism>
<evidence type="ECO:0000313" key="4">
    <source>
        <dbReference type="Proteomes" id="UP001229421"/>
    </source>
</evidence>
<comment type="caution">
    <text evidence="3">The sequence shown here is derived from an EMBL/GenBank/DDBJ whole genome shotgun (WGS) entry which is preliminary data.</text>
</comment>
<evidence type="ECO:0000313" key="3">
    <source>
        <dbReference type="EMBL" id="KAK1436388.1"/>
    </source>
</evidence>
<keyword evidence="4" id="KW-1185">Reference proteome</keyword>
<feature type="domain" description="GFO/IDH/MocA-like oxidoreductase" evidence="2">
    <location>
        <begin position="63"/>
        <end position="178"/>
    </location>
</feature>
<dbReference type="AlphaFoldDB" id="A0AAD8LB50"/>
<name>A0AAD8LB50_TARER</name>
<accession>A0AAD8LB50</accession>
<reference evidence="3" key="1">
    <citation type="journal article" date="2023" name="bioRxiv">
        <title>Improved chromosome-level genome assembly for marigold (Tagetes erecta).</title>
        <authorList>
            <person name="Jiang F."/>
            <person name="Yuan L."/>
            <person name="Wang S."/>
            <person name="Wang H."/>
            <person name="Xu D."/>
            <person name="Wang A."/>
            <person name="Fan W."/>
        </authorList>
    </citation>
    <scope>NUCLEOTIDE SEQUENCE</scope>
    <source>
        <strain evidence="3">WSJ</strain>
        <tissue evidence="3">Leaf</tissue>
    </source>
</reference>
<proteinExistence type="inferred from homology"/>
<dbReference type="EMBL" id="JAUHHV010000001">
    <property type="protein sequence ID" value="KAK1436388.1"/>
    <property type="molecule type" value="Genomic_DNA"/>
</dbReference>
<sequence>MITIITRGNSIQVLVFITGIFIKQGLTIVPFGVVGEDDVAQFMDGTMWMHHPRTTTMNHVLSDEQRFGHLTSVHSTFSFFANDDFLKNNIRINPDLDSLGALGDAGWYSIRAILWAHDYELPKTVTAFADPQYNDAGVILSCGASLNWKKNGIVSTFYCSFLSNLCMDIIVRGTKGNVRVHDFVIPFNEKVGSFFTVSNSKWAELYLGCGPEPTEFKISTDLPQEALMVREFGKLVEEIRGGVAKPEKKWPIISRKTQLIIDAVVTSIKNGFVPVELA</sequence>
<dbReference type="Proteomes" id="UP001229421">
    <property type="component" value="Unassembled WGS sequence"/>
</dbReference>
<dbReference type="InterPro" id="IPR055170">
    <property type="entry name" value="GFO_IDH_MocA-like_dom"/>
</dbReference>